<evidence type="ECO:0000256" key="9">
    <source>
        <dbReference type="ARBA" id="ARBA00023242"/>
    </source>
</evidence>
<comment type="subcellular location">
    <subcellularLocation>
        <location evidence="1">Nucleus</location>
        <location evidence="1">Nucleolus</location>
    </subcellularLocation>
</comment>
<organism evidence="12 13">
    <name type="scientific">Cannabis sativa</name>
    <name type="common">Hemp</name>
    <name type="synonym">Marijuana</name>
    <dbReference type="NCBI Taxonomy" id="3483"/>
    <lineage>
        <taxon>Eukaryota</taxon>
        <taxon>Viridiplantae</taxon>
        <taxon>Streptophyta</taxon>
        <taxon>Embryophyta</taxon>
        <taxon>Tracheophyta</taxon>
        <taxon>Spermatophyta</taxon>
        <taxon>Magnoliopsida</taxon>
        <taxon>eudicotyledons</taxon>
        <taxon>Gunneridae</taxon>
        <taxon>Pentapetalae</taxon>
        <taxon>rosids</taxon>
        <taxon>fabids</taxon>
        <taxon>Rosales</taxon>
        <taxon>Cannabaceae</taxon>
        <taxon>Cannabis</taxon>
    </lineage>
</organism>
<dbReference type="PANTHER" id="PTHR31576">
    <property type="entry name" value="TATA BOX-BINDING PROTEIN-ASSOCIATED FACTOR RNA POLYMERASE I SUBUNIT B"/>
    <property type="match status" value="1"/>
</dbReference>
<evidence type="ECO:0000313" key="13">
    <source>
        <dbReference type="Proteomes" id="UP000525078"/>
    </source>
</evidence>
<feature type="compositionally biased region" description="Basic and acidic residues" evidence="10">
    <location>
        <begin position="553"/>
        <end position="579"/>
    </location>
</feature>
<feature type="domain" description="Rrn7/TAF1B N-terminal cyclin" evidence="11">
    <location>
        <begin position="160"/>
        <end position="293"/>
    </location>
</feature>
<proteinExistence type="inferred from homology"/>
<evidence type="ECO:0000256" key="4">
    <source>
        <dbReference type="ARBA" id="ARBA00022771"/>
    </source>
</evidence>
<feature type="region of interest" description="Disordered" evidence="10">
    <location>
        <begin position="553"/>
        <end position="622"/>
    </location>
</feature>
<evidence type="ECO:0000256" key="1">
    <source>
        <dbReference type="ARBA" id="ARBA00004604"/>
    </source>
</evidence>
<evidence type="ECO:0000259" key="11">
    <source>
        <dbReference type="Pfam" id="PF20644"/>
    </source>
</evidence>
<evidence type="ECO:0000256" key="2">
    <source>
        <dbReference type="ARBA" id="ARBA00006899"/>
    </source>
</evidence>
<name>A0A7J6GCG6_CANSA</name>
<gene>
    <name evidence="12" type="ORF">F8388_023836</name>
</gene>
<comment type="similarity">
    <text evidence="2">Belongs to the RRN7/TAF1B family.</text>
</comment>
<evidence type="ECO:0000256" key="6">
    <source>
        <dbReference type="ARBA" id="ARBA00023015"/>
    </source>
</evidence>
<evidence type="ECO:0000256" key="10">
    <source>
        <dbReference type="SAM" id="MobiDB-lite"/>
    </source>
</evidence>
<keyword evidence="8" id="KW-0804">Transcription</keyword>
<evidence type="ECO:0000256" key="5">
    <source>
        <dbReference type="ARBA" id="ARBA00022833"/>
    </source>
</evidence>
<keyword evidence="9" id="KW-0539">Nucleus</keyword>
<dbReference type="InterPro" id="IPR033599">
    <property type="entry name" value="TAF1B/Rrn7"/>
</dbReference>
<reference evidence="12 13" key="1">
    <citation type="journal article" date="2020" name="bioRxiv">
        <title>Sequence and annotation of 42 cannabis genomes reveals extensive copy number variation in cannabinoid synthesis and pathogen resistance genes.</title>
        <authorList>
            <person name="Mckernan K.J."/>
            <person name="Helbert Y."/>
            <person name="Kane L.T."/>
            <person name="Ebling H."/>
            <person name="Zhang L."/>
            <person name="Liu B."/>
            <person name="Eaton Z."/>
            <person name="Mclaughlin S."/>
            <person name="Kingan S."/>
            <person name="Baybayan P."/>
            <person name="Concepcion G."/>
            <person name="Jordan M."/>
            <person name="Riva A."/>
            <person name="Barbazuk W."/>
            <person name="Harkins T."/>
        </authorList>
    </citation>
    <scope>NUCLEOTIDE SEQUENCE [LARGE SCALE GENOMIC DNA]</scope>
    <source>
        <strain evidence="13">cv. Jamaican Lion 4</strain>
        <tissue evidence="12">Leaf</tissue>
    </source>
</reference>
<evidence type="ECO:0000313" key="12">
    <source>
        <dbReference type="EMBL" id="KAF4379819.1"/>
    </source>
</evidence>
<dbReference type="EMBL" id="JAATIP010000068">
    <property type="protein sequence ID" value="KAF4379819.1"/>
    <property type="molecule type" value="Genomic_DNA"/>
</dbReference>
<sequence length="741" mass="84332">MADPMALTCQTCGNVGMADDADGFFYCLRCGSQAEDIIDTGVGDEDYVDKGPGGGGGGGAVYVASHRRQRQHVSTISQSQSQFNASMHSQFWTSLTLEDKEETPIQVKINSQEVDHHYSWDLFSDNIGPTGPEDFGSVGELIPSFEDYYNEIRIRYIMGLQLMIEFQCEALVREFKVSPLICGLAGTIWLRFVAATRVFDDGWVDEAINESENQNQGELPNDEPRSKYNSEPQNMYGQRAVTIWIRSLKRKIPLSCTLAISFLVCHLAREAVLTTDIVKWSLEGKLPYFAAFVEIEKLIGPPTKACPISSSSMFRPLESVTAQKMEPLSASIAKSIGLCLPPVNFYAIASRYLQKLSLPSDKILPHACRVYEWSMPPNLWLSASELRLPTRVCVMSILIVAIRILYNINGFGIWERSLSKHNVSSTSNGVEEDSDSPSLKDFKDKDSGFPRFVDDPYKIPVINTLHLQESEMDTSELLSNLEALYHGIHENYEYSKDLPTYLQHCKDVVFAGLEPSFENHEEQKLIEELWGFYQNKTDSKTTEVDCDNYSRADKQKRLRKDEERSRTFPHREKKFKENEGVSNSSDSETRSENHDRSKSTTQNDQNPKDETTSTTSTLKEESIKEMKQNMEENRFYYMPPRKQLKKFGYLHYARKRDEGSLTYSVHADYYILLRACAKVVQIETRYMHFGVLSFEKRLVWTEHKINHCLHMTPPNLSCEFCTNSISGDGLEESLGLSNLNI</sequence>
<keyword evidence="6" id="KW-0805">Transcription regulation</keyword>
<keyword evidence="3" id="KW-0479">Metal-binding</keyword>
<accession>A0A7J6GCG6</accession>
<dbReference type="GO" id="GO:0042790">
    <property type="term" value="P:nucleolar large rRNA transcription by RNA polymerase I"/>
    <property type="evidence" value="ECO:0007669"/>
    <property type="project" value="TreeGrafter"/>
</dbReference>
<dbReference type="Proteomes" id="UP000525078">
    <property type="component" value="Unassembled WGS sequence"/>
</dbReference>
<dbReference type="GO" id="GO:0070860">
    <property type="term" value="C:RNA polymerase I core factor complex"/>
    <property type="evidence" value="ECO:0007669"/>
    <property type="project" value="InterPro"/>
</dbReference>
<evidence type="ECO:0000256" key="8">
    <source>
        <dbReference type="ARBA" id="ARBA00023163"/>
    </source>
</evidence>
<dbReference type="AlphaFoldDB" id="A0A7J6GCG6"/>
<evidence type="ECO:0000256" key="7">
    <source>
        <dbReference type="ARBA" id="ARBA00023125"/>
    </source>
</evidence>
<feature type="compositionally biased region" description="Basic and acidic residues" evidence="10">
    <location>
        <begin position="587"/>
        <end position="598"/>
    </location>
</feature>
<evidence type="ECO:0000256" key="3">
    <source>
        <dbReference type="ARBA" id="ARBA00022723"/>
    </source>
</evidence>
<keyword evidence="5" id="KW-0862">Zinc</keyword>
<dbReference type="Pfam" id="PF20644">
    <property type="entry name" value="Rrn7_cyclin_N"/>
    <property type="match status" value="1"/>
</dbReference>
<feature type="region of interest" description="Disordered" evidence="10">
    <location>
        <begin position="424"/>
        <end position="443"/>
    </location>
</feature>
<dbReference type="GO" id="GO:0008270">
    <property type="term" value="F:zinc ion binding"/>
    <property type="evidence" value="ECO:0007669"/>
    <property type="project" value="UniProtKB-KW"/>
</dbReference>
<dbReference type="InterPro" id="IPR048540">
    <property type="entry name" value="Rrn7_cyclin_N"/>
</dbReference>
<dbReference type="PANTHER" id="PTHR31576:SF2">
    <property type="entry name" value="TATA BOX-BINDING PROTEIN-ASSOCIATED FACTOR RNA POLYMERASE I SUBUNIT B"/>
    <property type="match status" value="1"/>
</dbReference>
<keyword evidence="7" id="KW-0238">DNA-binding</keyword>
<feature type="region of interest" description="Disordered" evidence="10">
    <location>
        <begin position="210"/>
        <end position="232"/>
    </location>
</feature>
<protein>
    <recommendedName>
        <fullName evidence="11">Rrn7/TAF1B N-terminal cyclin domain-containing protein</fullName>
    </recommendedName>
</protein>
<comment type="caution">
    <text evidence="12">The sequence shown here is derived from an EMBL/GenBank/DDBJ whole genome shotgun (WGS) entry which is preliminary data.</text>
</comment>
<keyword evidence="4" id="KW-0863">Zinc-finger</keyword>
<dbReference type="GO" id="GO:0001164">
    <property type="term" value="F:RNA polymerase I core promoter sequence-specific DNA binding"/>
    <property type="evidence" value="ECO:0007669"/>
    <property type="project" value="InterPro"/>
</dbReference>